<evidence type="ECO:0000256" key="1">
    <source>
        <dbReference type="SAM" id="MobiDB-lite"/>
    </source>
</evidence>
<keyword evidence="3" id="KW-1185">Reference proteome</keyword>
<sequence>MNGNQPHIQRATPACPPSDCTPSTRCQCHVTAPIAVQPDSQSTPALPHSSTLATPSCRPQRMRPRS</sequence>
<proteinExistence type="predicted"/>
<organism evidence="2 3">
    <name type="scientific">Lophiotrema nucula</name>
    <dbReference type="NCBI Taxonomy" id="690887"/>
    <lineage>
        <taxon>Eukaryota</taxon>
        <taxon>Fungi</taxon>
        <taxon>Dikarya</taxon>
        <taxon>Ascomycota</taxon>
        <taxon>Pezizomycotina</taxon>
        <taxon>Dothideomycetes</taxon>
        <taxon>Pleosporomycetidae</taxon>
        <taxon>Pleosporales</taxon>
        <taxon>Lophiotremataceae</taxon>
        <taxon>Lophiotrema</taxon>
    </lineage>
</organism>
<evidence type="ECO:0000313" key="3">
    <source>
        <dbReference type="Proteomes" id="UP000799770"/>
    </source>
</evidence>
<protein>
    <submittedName>
        <fullName evidence="2">Uncharacterized protein</fullName>
    </submittedName>
</protein>
<accession>A0A6A5ZKW5</accession>
<reference evidence="2" key="1">
    <citation type="journal article" date="2020" name="Stud. Mycol.">
        <title>101 Dothideomycetes genomes: a test case for predicting lifestyles and emergence of pathogens.</title>
        <authorList>
            <person name="Haridas S."/>
            <person name="Albert R."/>
            <person name="Binder M."/>
            <person name="Bloem J."/>
            <person name="Labutti K."/>
            <person name="Salamov A."/>
            <person name="Andreopoulos B."/>
            <person name="Baker S."/>
            <person name="Barry K."/>
            <person name="Bills G."/>
            <person name="Bluhm B."/>
            <person name="Cannon C."/>
            <person name="Castanera R."/>
            <person name="Culley D."/>
            <person name="Daum C."/>
            <person name="Ezra D."/>
            <person name="Gonzalez J."/>
            <person name="Henrissat B."/>
            <person name="Kuo A."/>
            <person name="Liang C."/>
            <person name="Lipzen A."/>
            <person name="Lutzoni F."/>
            <person name="Magnuson J."/>
            <person name="Mondo S."/>
            <person name="Nolan M."/>
            <person name="Ohm R."/>
            <person name="Pangilinan J."/>
            <person name="Park H.-J."/>
            <person name="Ramirez L."/>
            <person name="Alfaro M."/>
            <person name="Sun H."/>
            <person name="Tritt A."/>
            <person name="Yoshinaga Y."/>
            <person name="Zwiers L.-H."/>
            <person name="Turgeon B."/>
            <person name="Goodwin S."/>
            <person name="Spatafora J."/>
            <person name="Crous P."/>
            <person name="Grigoriev I."/>
        </authorList>
    </citation>
    <scope>NUCLEOTIDE SEQUENCE</scope>
    <source>
        <strain evidence="2">CBS 627.86</strain>
    </source>
</reference>
<feature type="region of interest" description="Disordered" evidence="1">
    <location>
        <begin position="36"/>
        <end position="66"/>
    </location>
</feature>
<name>A0A6A5ZKW5_9PLEO</name>
<dbReference type="AlphaFoldDB" id="A0A6A5ZKW5"/>
<feature type="compositionally biased region" description="Polar residues" evidence="1">
    <location>
        <begin position="38"/>
        <end position="54"/>
    </location>
</feature>
<dbReference type="EMBL" id="ML977316">
    <property type="protein sequence ID" value="KAF2119078.1"/>
    <property type="molecule type" value="Genomic_DNA"/>
</dbReference>
<evidence type="ECO:0000313" key="2">
    <source>
        <dbReference type="EMBL" id="KAF2119078.1"/>
    </source>
</evidence>
<gene>
    <name evidence="2" type="ORF">BDV96DRAFT_568994</name>
</gene>
<dbReference type="Proteomes" id="UP000799770">
    <property type="component" value="Unassembled WGS sequence"/>
</dbReference>
<feature type="region of interest" description="Disordered" evidence="1">
    <location>
        <begin position="1"/>
        <end position="21"/>
    </location>
</feature>